<dbReference type="Pfam" id="PF00768">
    <property type="entry name" value="Peptidase_S11"/>
    <property type="match status" value="1"/>
</dbReference>
<proteinExistence type="predicted"/>
<feature type="domain" description="Peptidase S11 D-alanyl-D-alanine carboxypeptidase A N-terminal" evidence="2">
    <location>
        <begin position="21"/>
        <end position="246"/>
    </location>
</feature>
<comment type="caution">
    <text evidence="3">The sequence shown here is derived from an EMBL/GenBank/DDBJ whole genome shotgun (WGS) entry which is preliminary data.</text>
</comment>
<dbReference type="Proteomes" id="UP001165653">
    <property type="component" value="Unassembled WGS sequence"/>
</dbReference>
<sequence length="317" mass="33701">MRALFLTLVALLSSVAHGQQGEAYMVVEANSGKVLMASNSVVQRSVASLNKIATGTIAVDWADATGADISAVIATVPPSALAIGGPNPLSLQAGDRLRLRDALYSALLGSDNIAAMTVANHVGQEILRARGREGDGVAAFVNEMNELGKAIGLSKTRFANPHGLELPKQKGYSTAADVAKLSIYAMRKPGFTFIVRQKDRQVTVTGADGAKRSFNVRNTNELIGEPNILGVKTGTTAAAGPCVSVSVERDPLVRDKPDGEKAVTPRRLIIVVLNNPDRFNRARGFISPGWASFDRWVAAGAPIEDRRKEILDVPNPR</sequence>
<dbReference type="InterPro" id="IPR012338">
    <property type="entry name" value="Beta-lactam/transpept-like"/>
</dbReference>
<feature type="signal peptide" evidence="1">
    <location>
        <begin position="1"/>
        <end position="18"/>
    </location>
</feature>
<evidence type="ECO:0000256" key="1">
    <source>
        <dbReference type="SAM" id="SignalP"/>
    </source>
</evidence>
<protein>
    <recommendedName>
        <fullName evidence="2">Peptidase S11 D-alanyl-D-alanine carboxypeptidase A N-terminal domain-containing protein</fullName>
    </recommendedName>
</protein>
<dbReference type="EMBL" id="JAPDDR010000005">
    <property type="protein sequence ID" value="MCW1914189.1"/>
    <property type="molecule type" value="Genomic_DNA"/>
</dbReference>
<keyword evidence="4" id="KW-1185">Reference proteome</keyword>
<evidence type="ECO:0000313" key="4">
    <source>
        <dbReference type="Proteomes" id="UP001165653"/>
    </source>
</evidence>
<feature type="chain" id="PRO_5046468082" description="Peptidase S11 D-alanyl-D-alanine carboxypeptidase A N-terminal domain-containing protein" evidence="1">
    <location>
        <begin position="19"/>
        <end position="317"/>
    </location>
</feature>
<dbReference type="PANTHER" id="PTHR21581:SF6">
    <property type="entry name" value="TRAFFICKING PROTEIN PARTICLE COMPLEX SUBUNIT 12"/>
    <property type="match status" value="1"/>
</dbReference>
<organism evidence="3 4">
    <name type="scientific">Luteolibacter rhizosphaerae</name>
    <dbReference type="NCBI Taxonomy" id="2989719"/>
    <lineage>
        <taxon>Bacteria</taxon>
        <taxon>Pseudomonadati</taxon>
        <taxon>Verrucomicrobiota</taxon>
        <taxon>Verrucomicrobiia</taxon>
        <taxon>Verrucomicrobiales</taxon>
        <taxon>Verrucomicrobiaceae</taxon>
        <taxon>Luteolibacter</taxon>
    </lineage>
</organism>
<evidence type="ECO:0000259" key="2">
    <source>
        <dbReference type="Pfam" id="PF00768"/>
    </source>
</evidence>
<dbReference type="PANTHER" id="PTHR21581">
    <property type="entry name" value="D-ALANYL-D-ALANINE CARBOXYPEPTIDASE"/>
    <property type="match status" value="1"/>
</dbReference>
<dbReference type="Gene3D" id="3.40.710.10">
    <property type="entry name" value="DD-peptidase/beta-lactamase superfamily"/>
    <property type="match status" value="1"/>
</dbReference>
<dbReference type="InterPro" id="IPR001967">
    <property type="entry name" value="Peptidase_S11_N"/>
</dbReference>
<dbReference type="RefSeq" id="WP_264513708.1">
    <property type="nucleotide sequence ID" value="NZ_JAPDDR010000005.1"/>
</dbReference>
<name>A0ABT3G3X5_9BACT</name>
<evidence type="ECO:0000313" key="3">
    <source>
        <dbReference type="EMBL" id="MCW1914189.1"/>
    </source>
</evidence>
<dbReference type="SUPFAM" id="SSF56601">
    <property type="entry name" value="beta-lactamase/transpeptidase-like"/>
    <property type="match status" value="1"/>
</dbReference>
<gene>
    <name evidence="3" type="ORF">OJ996_11425</name>
</gene>
<keyword evidence="1" id="KW-0732">Signal</keyword>
<accession>A0ABT3G3X5</accession>
<reference evidence="3" key="1">
    <citation type="submission" date="2022-10" db="EMBL/GenBank/DDBJ databases">
        <title>Luteolibacter sp. GHJ8, whole genome shotgun sequencing project.</title>
        <authorList>
            <person name="Zhao G."/>
            <person name="Shen L."/>
        </authorList>
    </citation>
    <scope>NUCLEOTIDE SEQUENCE</scope>
    <source>
        <strain evidence="3">GHJ8</strain>
    </source>
</reference>